<dbReference type="Pfam" id="PF05901">
    <property type="entry name" value="Excalibur"/>
    <property type="match status" value="1"/>
</dbReference>
<evidence type="ECO:0000256" key="1">
    <source>
        <dbReference type="SAM" id="MobiDB-lite"/>
    </source>
</evidence>
<feature type="region of interest" description="Disordered" evidence="1">
    <location>
        <begin position="38"/>
        <end position="147"/>
    </location>
</feature>
<feature type="domain" description="Excalibur calcium-binding" evidence="2">
    <location>
        <begin position="149"/>
        <end position="185"/>
    </location>
</feature>
<feature type="compositionally biased region" description="Low complexity" evidence="1">
    <location>
        <begin position="112"/>
        <end position="127"/>
    </location>
</feature>
<reference evidence="3 4" key="1">
    <citation type="journal article" date="2018" name="Int. J. Syst. Evol. Microbiol.">
        <title>Epidermidibacterium keratini gen. nov., sp. nov., a member of the family Sporichthyaceae, isolated from keratin epidermis.</title>
        <authorList>
            <person name="Lee D.G."/>
            <person name="Trujillo M.E."/>
            <person name="Kang S."/>
            <person name="Nam J.J."/>
            <person name="Kim Y.J."/>
        </authorList>
    </citation>
    <scope>NUCLEOTIDE SEQUENCE [LARGE SCALE GENOMIC DNA]</scope>
    <source>
        <strain evidence="3 4">EPI-7</strain>
    </source>
</reference>
<name>A0A7L4YP61_9ACTN</name>
<evidence type="ECO:0000313" key="3">
    <source>
        <dbReference type="EMBL" id="QHC01071.1"/>
    </source>
</evidence>
<protein>
    <recommendedName>
        <fullName evidence="2">Excalibur calcium-binding domain-containing protein</fullName>
    </recommendedName>
</protein>
<dbReference type="OrthoDB" id="4337778at2"/>
<evidence type="ECO:0000313" key="4">
    <source>
        <dbReference type="Proteomes" id="UP000463857"/>
    </source>
</evidence>
<gene>
    <name evidence="3" type="ORF">EK0264_12740</name>
</gene>
<sequence>MSVPQFHPAQKPTNRKRRWMPILIAVIAFVLGFAAGGGKDAETEAKGSAAPTLEAKVDDLEKKNDELSNQLDDAQGMVSQLEAEKSASAATPPPTVEAAAAPTPEPTPAPAPATTQAPAPAPTTAAPAPAPEPAPTAAPAPEPQSSSAYYANCSEAKAAGAAPLYAGDPGYRAGLDRDGDGVACES</sequence>
<dbReference type="Proteomes" id="UP000463857">
    <property type="component" value="Chromosome"/>
</dbReference>
<dbReference type="InterPro" id="IPR008613">
    <property type="entry name" value="Excalibur_Ca-bd_domain"/>
</dbReference>
<dbReference type="KEGG" id="eke:EK0264_12740"/>
<feature type="compositionally biased region" description="Pro residues" evidence="1">
    <location>
        <begin position="128"/>
        <end position="142"/>
    </location>
</feature>
<dbReference type="AlphaFoldDB" id="A0A7L4YP61"/>
<proteinExistence type="predicted"/>
<feature type="region of interest" description="Disordered" evidence="1">
    <location>
        <begin position="163"/>
        <end position="186"/>
    </location>
</feature>
<evidence type="ECO:0000259" key="2">
    <source>
        <dbReference type="SMART" id="SM00894"/>
    </source>
</evidence>
<dbReference type="InParanoid" id="A0A7L4YP61"/>
<keyword evidence="4" id="KW-1185">Reference proteome</keyword>
<dbReference type="SMART" id="SM00894">
    <property type="entry name" value="Excalibur"/>
    <property type="match status" value="1"/>
</dbReference>
<accession>A0A7L4YP61</accession>
<organism evidence="3 4">
    <name type="scientific">Epidermidibacterium keratini</name>
    <dbReference type="NCBI Taxonomy" id="1891644"/>
    <lineage>
        <taxon>Bacteria</taxon>
        <taxon>Bacillati</taxon>
        <taxon>Actinomycetota</taxon>
        <taxon>Actinomycetes</taxon>
        <taxon>Sporichthyales</taxon>
        <taxon>Sporichthyaceae</taxon>
        <taxon>Epidermidibacterium</taxon>
    </lineage>
</organism>
<feature type="compositionally biased region" description="Basic and acidic residues" evidence="1">
    <location>
        <begin position="55"/>
        <end position="66"/>
    </location>
</feature>
<dbReference type="EMBL" id="CP047156">
    <property type="protein sequence ID" value="QHC01071.1"/>
    <property type="molecule type" value="Genomic_DNA"/>
</dbReference>